<sequence length="124" mass="13724">MAGYWLRNNSYCRAIRWPHCCCCCQEQLATYIQGYMLKLAAGAAGYRRSNGTNAIHIGLVQHCLLPEVLSFRHFVNAKRPSAVAQAVDTKEKLTELVVHSQLAAGKSFMSAECAEPIQTIFSST</sequence>
<evidence type="ECO:0000313" key="2">
    <source>
        <dbReference type="EMBL" id="GFT46030.1"/>
    </source>
</evidence>
<comment type="caution">
    <text evidence="1">The sequence shown here is derived from an EMBL/GenBank/DDBJ whole genome shotgun (WGS) entry which is preliminary data.</text>
</comment>
<name>A0A8X6NDM7_NEPPI</name>
<dbReference type="EMBL" id="BMAW01056763">
    <property type="protein sequence ID" value="GFT07641.1"/>
    <property type="molecule type" value="Genomic_DNA"/>
</dbReference>
<evidence type="ECO:0000313" key="1">
    <source>
        <dbReference type="EMBL" id="GFT07641.1"/>
    </source>
</evidence>
<keyword evidence="3" id="KW-1185">Reference proteome</keyword>
<reference evidence="1" key="1">
    <citation type="submission" date="2020-08" db="EMBL/GenBank/DDBJ databases">
        <title>Multicomponent nature underlies the extraordinary mechanical properties of spider dragline silk.</title>
        <authorList>
            <person name="Kono N."/>
            <person name="Nakamura H."/>
            <person name="Mori M."/>
            <person name="Yoshida Y."/>
            <person name="Ohtoshi R."/>
            <person name="Malay A.D."/>
            <person name="Moran D.A.P."/>
            <person name="Tomita M."/>
            <person name="Numata K."/>
            <person name="Arakawa K."/>
        </authorList>
    </citation>
    <scope>NUCLEOTIDE SEQUENCE</scope>
</reference>
<dbReference type="AlphaFoldDB" id="A0A8X6NDM7"/>
<proteinExistence type="predicted"/>
<dbReference type="Proteomes" id="UP000887013">
    <property type="component" value="Unassembled WGS sequence"/>
</dbReference>
<dbReference type="EMBL" id="BMAW01015891">
    <property type="protein sequence ID" value="GFT46030.1"/>
    <property type="molecule type" value="Genomic_DNA"/>
</dbReference>
<organism evidence="1 3">
    <name type="scientific">Nephila pilipes</name>
    <name type="common">Giant wood spider</name>
    <name type="synonym">Nephila maculata</name>
    <dbReference type="NCBI Taxonomy" id="299642"/>
    <lineage>
        <taxon>Eukaryota</taxon>
        <taxon>Metazoa</taxon>
        <taxon>Ecdysozoa</taxon>
        <taxon>Arthropoda</taxon>
        <taxon>Chelicerata</taxon>
        <taxon>Arachnida</taxon>
        <taxon>Araneae</taxon>
        <taxon>Araneomorphae</taxon>
        <taxon>Entelegynae</taxon>
        <taxon>Araneoidea</taxon>
        <taxon>Nephilidae</taxon>
        <taxon>Nephila</taxon>
    </lineage>
</organism>
<protein>
    <submittedName>
        <fullName evidence="1">Uncharacterized protein</fullName>
    </submittedName>
</protein>
<evidence type="ECO:0000313" key="3">
    <source>
        <dbReference type="Proteomes" id="UP000887013"/>
    </source>
</evidence>
<gene>
    <name evidence="1" type="ORF">NPIL_255451</name>
    <name evidence="2" type="ORF">NPIL_465611</name>
</gene>
<accession>A0A8X6NDM7</accession>